<evidence type="ECO:0000313" key="1">
    <source>
        <dbReference type="EMBL" id="KGA96180.1"/>
    </source>
</evidence>
<accession>A0A094XBJ7</accession>
<comment type="caution">
    <text evidence="1">The sequence shown here is derived from an EMBL/GenBank/DDBJ whole genome shotgun (WGS) entry which is preliminary data.</text>
</comment>
<sequence>MMIWWIISGVLFLFGMLIFLAKITIDCHYQHQIDDDLLTVQVKLWAIHIYTFSSPVIKVDPKTLSVTLEEKNESPLGTTDKKQRFTINWLKKEIKKSQRFLQQVTGFYKIVQRFMKKVKVKKLEWHSQVGVDDAVLTAQLAGALWTLKGVVIGFVSNFFTLVHYPRIQVDPIYQGMMTKTNFSCMFSFRIGQAIIAGLLIVKHWHKTKKTDQQGNAMDQSM</sequence>
<dbReference type="EMBL" id="ALPT02000075">
    <property type="protein sequence ID" value="KGA96180.1"/>
    <property type="molecule type" value="Genomic_DNA"/>
</dbReference>
<organism evidence="1 2">
    <name type="scientific">Alkalihalobacillus alcalophilus ATCC 27647 = CGMCC 1.3604</name>
    <dbReference type="NCBI Taxonomy" id="1218173"/>
    <lineage>
        <taxon>Bacteria</taxon>
        <taxon>Bacillati</taxon>
        <taxon>Bacillota</taxon>
        <taxon>Bacilli</taxon>
        <taxon>Bacillales</taxon>
        <taxon>Bacillaceae</taxon>
        <taxon>Alkalihalobacillus</taxon>
    </lineage>
</organism>
<gene>
    <name evidence="1" type="ORF">BALCAV_0217795</name>
</gene>
<protein>
    <recommendedName>
        <fullName evidence="3">DUF2953 domain-containing protein</fullName>
    </recommendedName>
</protein>
<dbReference type="eggNOG" id="ENOG50330CC">
    <property type="taxonomic scope" value="Bacteria"/>
</dbReference>
<dbReference type="OrthoDB" id="1683589at2"/>
<evidence type="ECO:0008006" key="3">
    <source>
        <dbReference type="Google" id="ProtNLM"/>
    </source>
</evidence>
<proteinExistence type="predicted"/>
<keyword evidence="2" id="KW-1185">Reference proteome</keyword>
<dbReference type="Pfam" id="PF11167">
    <property type="entry name" value="DUF2953"/>
    <property type="match status" value="1"/>
</dbReference>
<evidence type="ECO:0000313" key="2">
    <source>
        <dbReference type="Proteomes" id="UP000002754"/>
    </source>
</evidence>
<dbReference type="STRING" id="1218173.BALCAV_0217795"/>
<name>A0A094XBJ7_ALKAL</name>
<dbReference type="AlphaFoldDB" id="A0A094XBJ7"/>
<reference evidence="1 2" key="1">
    <citation type="journal article" date="2014" name="Genome Announc.">
        <title>Draft Genome Sequence of Bacillus alcalophilus AV1934, a Classic Alkaliphile Isolated from Human Feces in 1934.</title>
        <authorList>
            <person name="Attie O."/>
            <person name="Jayaprakash A."/>
            <person name="Shah H."/>
            <person name="Paulsen I.T."/>
            <person name="Morino M."/>
            <person name="Takahashi Y."/>
            <person name="Narumi I."/>
            <person name="Sachidanandam R."/>
            <person name="Satoh K."/>
            <person name="Ito M."/>
            <person name="Krulwich T.A."/>
        </authorList>
    </citation>
    <scope>NUCLEOTIDE SEQUENCE [LARGE SCALE GENOMIC DNA]</scope>
    <source>
        <strain evidence="1 2">AV1934</strain>
    </source>
</reference>
<dbReference type="InterPro" id="IPR021338">
    <property type="entry name" value="DUF2953"/>
</dbReference>
<dbReference type="Proteomes" id="UP000002754">
    <property type="component" value="Unassembled WGS sequence"/>
</dbReference>